<feature type="domain" description="HEPN" evidence="1">
    <location>
        <begin position="11"/>
        <end position="125"/>
    </location>
</feature>
<sequence length="133" mass="14753">MSAIDHARTLHRMAGKDLKALKAMTNADAFDDEIFGFHAQQAVEKSLKAWIAALGGTFGFTHDLRMLLLTLRDLGCEIEPLRALIRLNVYAVQFRYEPVESFSGDIDRPALLARVEALYDQVAKVLAALGAHQ</sequence>
<organism evidence="2">
    <name type="scientific">Geobacter metallireducens</name>
    <dbReference type="NCBI Taxonomy" id="28232"/>
    <lineage>
        <taxon>Bacteria</taxon>
        <taxon>Pseudomonadati</taxon>
        <taxon>Thermodesulfobacteriota</taxon>
        <taxon>Desulfuromonadia</taxon>
        <taxon>Geobacterales</taxon>
        <taxon>Geobacteraceae</taxon>
        <taxon>Geobacter</taxon>
    </lineage>
</organism>
<reference evidence="2" key="1">
    <citation type="journal article" date="2020" name="mSystems">
        <title>Genome- and Community-Level Interaction Insights into Carbon Utilization and Element Cycling Functions of Hydrothermarchaeota in Hydrothermal Sediment.</title>
        <authorList>
            <person name="Zhou Z."/>
            <person name="Liu Y."/>
            <person name="Xu W."/>
            <person name="Pan J."/>
            <person name="Luo Z.H."/>
            <person name="Li M."/>
        </authorList>
    </citation>
    <scope>NUCLEOTIDE SEQUENCE [LARGE SCALE GENOMIC DNA]</scope>
    <source>
        <strain evidence="2">SpSt-349</strain>
    </source>
</reference>
<dbReference type="EMBL" id="DSOV01000022">
    <property type="protein sequence ID" value="HEN41957.1"/>
    <property type="molecule type" value="Genomic_DNA"/>
</dbReference>
<evidence type="ECO:0000259" key="1">
    <source>
        <dbReference type="PROSITE" id="PS50910"/>
    </source>
</evidence>
<comment type="caution">
    <text evidence="2">The sequence shown here is derived from an EMBL/GenBank/DDBJ whole genome shotgun (WGS) entry which is preliminary data.</text>
</comment>
<dbReference type="Pfam" id="PF05168">
    <property type="entry name" value="HEPN"/>
    <property type="match status" value="1"/>
</dbReference>
<gene>
    <name evidence="2" type="ORF">ENQ87_06205</name>
</gene>
<dbReference type="Gene3D" id="1.20.120.330">
    <property type="entry name" value="Nucleotidyltransferases domain 2"/>
    <property type="match status" value="1"/>
</dbReference>
<name>A0A831UBL5_GEOME</name>
<accession>A0A831UBL5</accession>
<protein>
    <submittedName>
        <fullName evidence="2">HEPN domain-containing protein</fullName>
    </submittedName>
</protein>
<evidence type="ECO:0000313" key="2">
    <source>
        <dbReference type="EMBL" id="HEN41957.1"/>
    </source>
</evidence>
<dbReference type="SUPFAM" id="SSF81593">
    <property type="entry name" value="Nucleotidyltransferase substrate binding subunit/domain"/>
    <property type="match status" value="1"/>
</dbReference>
<dbReference type="PROSITE" id="PS50910">
    <property type="entry name" value="HEPN"/>
    <property type="match status" value="1"/>
</dbReference>
<dbReference type="InterPro" id="IPR007842">
    <property type="entry name" value="HEPN_dom"/>
</dbReference>
<proteinExistence type="predicted"/>
<dbReference type="SMART" id="SM00748">
    <property type="entry name" value="HEPN"/>
    <property type="match status" value="1"/>
</dbReference>
<dbReference type="AlphaFoldDB" id="A0A831UBL5"/>